<organism evidence="2 3">
    <name type="scientific">Roseovarius indicus</name>
    <dbReference type="NCBI Taxonomy" id="540747"/>
    <lineage>
        <taxon>Bacteria</taxon>
        <taxon>Pseudomonadati</taxon>
        <taxon>Pseudomonadota</taxon>
        <taxon>Alphaproteobacteria</taxon>
        <taxon>Rhodobacterales</taxon>
        <taxon>Roseobacteraceae</taxon>
        <taxon>Roseovarius</taxon>
    </lineage>
</organism>
<dbReference type="RefSeq" id="WP_057814606.1">
    <property type="nucleotide sequence ID" value="NZ_CP031598.1"/>
</dbReference>
<dbReference type="Pfam" id="PF14028">
    <property type="entry name" value="Lant_dehydr_C"/>
    <property type="match status" value="1"/>
</dbReference>
<proteinExistence type="predicted"/>
<dbReference type="Proteomes" id="UP000325785">
    <property type="component" value="Chromosome"/>
</dbReference>
<reference evidence="2 3" key="1">
    <citation type="submission" date="2018-08" db="EMBL/GenBank/DDBJ databases">
        <title>Genetic Globetrotter - A new plasmid hitch-hiking vast phylogenetic and geographic distances.</title>
        <authorList>
            <person name="Vollmers J."/>
            <person name="Petersen J."/>
        </authorList>
    </citation>
    <scope>NUCLEOTIDE SEQUENCE [LARGE SCALE GENOMIC DNA]</scope>
    <source>
        <strain evidence="2 3">DSM 26383</strain>
    </source>
</reference>
<dbReference type="AlphaFoldDB" id="A0A5P3A9K9"/>
<evidence type="ECO:0000259" key="1">
    <source>
        <dbReference type="Pfam" id="PF14028"/>
    </source>
</evidence>
<evidence type="ECO:0000313" key="2">
    <source>
        <dbReference type="EMBL" id="QEW25494.1"/>
    </source>
</evidence>
<dbReference type="InterPro" id="IPR023809">
    <property type="entry name" value="Thiopep_bacteriocin_synth_dom"/>
</dbReference>
<gene>
    <name evidence="2" type="ORF">RIdsm_01281</name>
</gene>
<protein>
    <submittedName>
        <fullName evidence="2">Thiopeptide-type bacteriocin biosynthesis domain protein</fullName>
    </submittedName>
</protein>
<dbReference type="OrthoDB" id="4678170at2"/>
<evidence type="ECO:0000313" key="3">
    <source>
        <dbReference type="Proteomes" id="UP000325785"/>
    </source>
</evidence>
<dbReference type="KEGG" id="rid:RIdsm_01281"/>
<dbReference type="EMBL" id="CP031598">
    <property type="protein sequence ID" value="QEW25494.1"/>
    <property type="molecule type" value="Genomic_DNA"/>
</dbReference>
<dbReference type="NCBIfam" id="TIGR03891">
    <property type="entry name" value="thiopep_ocin"/>
    <property type="match status" value="1"/>
</dbReference>
<accession>A0A5P3A9K9</accession>
<name>A0A5P3A9K9_9RHOB</name>
<feature type="domain" description="Thiopeptide-type bacteriocin biosynthesis" evidence="1">
    <location>
        <begin position="89"/>
        <end position="334"/>
    </location>
</feature>
<sequence length="340" mass="37355">MTHQMTNFLCDPRDEPVLSLKNETLALNHIATLMGAEAERAVLNGAPDEARLALARCVFREAGMAAVAQFYENDGWVQLGLSPCPGMRAALYREVEKLPARLRGRFQVRAAFFMHKPPGLRLRVQAALTDAGALGFEMADAARGWREAGLVSDVREEIYEPETTLFGGAGSMRHVHGLFSEDSGFWLAHHARPEQGERTLEVALILLRYVFSGLGVVDWEDIDVWEKVRSRTGRAFPAGFDADGSALGEVGATILRLWSEPGGVLRALDARTRARTERAGARLVKLAADWKAECFDAGRAGTGVRSAAALYTIFFFNRAGLPLERQIIVAETLASRQVME</sequence>